<organism evidence="7 8">
    <name type="scientific">Candidatus Taylorbacteria bacterium RIFCSPHIGHO2_02_FULL_45_35</name>
    <dbReference type="NCBI Taxonomy" id="1802311"/>
    <lineage>
        <taxon>Bacteria</taxon>
        <taxon>Candidatus Tayloriibacteriota</taxon>
    </lineage>
</organism>
<dbReference type="InterPro" id="IPR013029">
    <property type="entry name" value="YchF_C"/>
</dbReference>
<dbReference type="GO" id="GO:0046872">
    <property type="term" value="F:metal ion binding"/>
    <property type="evidence" value="ECO:0007669"/>
    <property type="project" value="UniProtKB-KW"/>
</dbReference>
<feature type="binding site" evidence="5">
    <location>
        <begin position="12"/>
        <end position="17"/>
    </location>
    <ligand>
        <name>ATP</name>
        <dbReference type="ChEBI" id="CHEBI:30616"/>
    </ligand>
</feature>
<dbReference type="Gene3D" id="3.10.20.30">
    <property type="match status" value="1"/>
</dbReference>
<dbReference type="GO" id="GO:0043023">
    <property type="term" value="F:ribosomal large subunit binding"/>
    <property type="evidence" value="ECO:0007669"/>
    <property type="project" value="UniProtKB-UniRule"/>
</dbReference>
<dbReference type="HAMAP" id="MF_00944">
    <property type="entry name" value="YchF_OLA1_ATPase"/>
    <property type="match status" value="1"/>
</dbReference>
<comment type="similarity">
    <text evidence="5">Belongs to the TRAFAC class OBG-HflX-like GTPase superfamily. OBG GTPase family. YchF/OLA1 subfamily.</text>
</comment>
<dbReference type="SUPFAM" id="SSF81271">
    <property type="entry name" value="TGS-like"/>
    <property type="match status" value="1"/>
</dbReference>
<dbReference type="Pfam" id="PF06071">
    <property type="entry name" value="YchF-GTPase_C"/>
    <property type="match status" value="1"/>
</dbReference>
<dbReference type="InterPro" id="IPR012676">
    <property type="entry name" value="TGS-like"/>
</dbReference>
<dbReference type="Gene3D" id="1.10.150.300">
    <property type="entry name" value="TGS-like domain"/>
    <property type="match status" value="1"/>
</dbReference>
<comment type="function">
    <text evidence="5">ATPase that binds to both the 70S ribosome and the 50S ribosomal subunit in a nucleotide-independent manner.</text>
</comment>
<evidence type="ECO:0000259" key="6">
    <source>
        <dbReference type="PROSITE" id="PS51710"/>
    </source>
</evidence>
<proteinExistence type="inferred from homology"/>
<evidence type="ECO:0000313" key="8">
    <source>
        <dbReference type="Proteomes" id="UP000177943"/>
    </source>
</evidence>
<comment type="caution">
    <text evidence="7">The sequence shown here is derived from an EMBL/GenBank/DDBJ whole genome shotgun (WGS) entry which is preliminary data.</text>
</comment>
<protein>
    <recommendedName>
        <fullName evidence="5">Ribosome-binding ATPase YchF</fullName>
    </recommendedName>
</protein>
<evidence type="ECO:0000256" key="1">
    <source>
        <dbReference type="ARBA" id="ARBA00022723"/>
    </source>
</evidence>
<keyword evidence="4" id="KW-0460">Magnesium</keyword>
<feature type="domain" description="OBG-type G" evidence="6">
    <location>
        <begin position="3"/>
        <end position="282"/>
    </location>
</feature>
<evidence type="ECO:0000313" key="7">
    <source>
        <dbReference type="EMBL" id="OHA26081.1"/>
    </source>
</evidence>
<dbReference type="Pfam" id="PF01926">
    <property type="entry name" value="MMR_HSR1"/>
    <property type="match status" value="1"/>
</dbReference>
<dbReference type="InterPro" id="IPR027417">
    <property type="entry name" value="P-loop_NTPase"/>
</dbReference>
<dbReference type="GO" id="GO:0005525">
    <property type="term" value="F:GTP binding"/>
    <property type="evidence" value="ECO:0007669"/>
    <property type="project" value="InterPro"/>
</dbReference>
<dbReference type="InterPro" id="IPR031167">
    <property type="entry name" value="G_OBG"/>
</dbReference>
<evidence type="ECO:0000256" key="5">
    <source>
        <dbReference type="HAMAP-Rule" id="MF_00944"/>
    </source>
</evidence>
<dbReference type="PANTHER" id="PTHR23305:SF18">
    <property type="entry name" value="OBG-TYPE G DOMAIN-CONTAINING PROTEIN"/>
    <property type="match status" value="1"/>
</dbReference>
<dbReference type="Proteomes" id="UP000177943">
    <property type="component" value="Unassembled WGS sequence"/>
</dbReference>
<accession>A0A1G2MSW5</accession>
<dbReference type="InterPro" id="IPR004396">
    <property type="entry name" value="ATPase_YchF/OLA1"/>
</dbReference>
<name>A0A1G2MSW5_9BACT</name>
<dbReference type="GO" id="GO:0005524">
    <property type="term" value="F:ATP binding"/>
    <property type="evidence" value="ECO:0007669"/>
    <property type="project" value="UniProtKB-UniRule"/>
</dbReference>
<keyword evidence="3 5" id="KW-0067">ATP-binding</keyword>
<gene>
    <name evidence="5" type="primary">ychF</name>
    <name evidence="7" type="ORF">A3D56_02075</name>
</gene>
<dbReference type="InterPro" id="IPR041706">
    <property type="entry name" value="YchF_N"/>
</dbReference>
<dbReference type="FunFam" id="1.10.150.300:FF:000001">
    <property type="entry name" value="Ribosome-binding ATPase YchF"/>
    <property type="match status" value="1"/>
</dbReference>
<dbReference type="InterPro" id="IPR023192">
    <property type="entry name" value="TGS-like_dom_sf"/>
</dbReference>
<dbReference type="PIRSF" id="PIRSF006641">
    <property type="entry name" value="CHP00092"/>
    <property type="match status" value="1"/>
</dbReference>
<dbReference type="Gene3D" id="3.40.50.300">
    <property type="entry name" value="P-loop containing nucleotide triphosphate hydrolases"/>
    <property type="match status" value="1"/>
</dbReference>
<dbReference type="PROSITE" id="PS51710">
    <property type="entry name" value="G_OBG"/>
    <property type="match status" value="1"/>
</dbReference>
<dbReference type="InterPro" id="IPR006073">
    <property type="entry name" value="GTP-bd"/>
</dbReference>
<dbReference type="FunFam" id="3.10.20.30:FF:000001">
    <property type="entry name" value="Ribosome-binding ATPase YchF"/>
    <property type="match status" value="1"/>
</dbReference>
<keyword evidence="2 5" id="KW-0547">Nucleotide-binding</keyword>
<dbReference type="CDD" id="cd01900">
    <property type="entry name" value="YchF"/>
    <property type="match status" value="1"/>
</dbReference>
<dbReference type="NCBIfam" id="TIGR00092">
    <property type="entry name" value="redox-regulated ATPase YchF"/>
    <property type="match status" value="1"/>
</dbReference>
<evidence type="ECO:0000256" key="2">
    <source>
        <dbReference type="ARBA" id="ARBA00022741"/>
    </source>
</evidence>
<dbReference type="AlphaFoldDB" id="A0A1G2MSW5"/>
<dbReference type="SUPFAM" id="SSF52540">
    <property type="entry name" value="P-loop containing nucleoside triphosphate hydrolases"/>
    <property type="match status" value="1"/>
</dbReference>
<evidence type="ECO:0000256" key="3">
    <source>
        <dbReference type="ARBA" id="ARBA00022840"/>
    </source>
</evidence>
<dbReference type="GO" id="GO:0005737">
    <property type="term" value="C:cytoplasm"/>
    <property type="evidence" value="ECO:0007669"/>
    <property type="project" value="TreeGrafter"/>
</dbReference>
<reference evidence="7 8" key="1">
    <citation type="journal article" date="2016" name="Nat. Commun.">
        <title>Thousands of microbial genomes shed light on interconnected biogeochemical processes in an aquifer system.</title>
        <authorList>
            <person name="Anantharaman K."/>
            <person name="Brown C.T."/>
            <person name="Hug L.A."/>
            <person name="Sharon I."/>
            <person name="Castelle C.J."/>
            <person name="Probst A.J."/>
            <person name="Thomas B.C."/>
            <person name="Singh A."/>
            <person name="Wilkins M.J."/>
            <person name="Karaoz U."/>
            <person name="Brodie E.L."/>
            <person name="Williams K.H."/>
            <person name="Hubbard S.S."/>
            <person name="Banfield J.F."/>
        </authorList>
    </citation>
    <scope>NUCLEOTIDE SEQUENCE [LARGE SCALE GENOMIC DNA]</scope>
</reference>
<dbReference type="PANTHER" id="PTHR23305">
    <property type="entry name" value="OBG GTPASE FAMILY"/>
    <property type="match status" value="1"/>
</dbReference>
<dbReference type="GO" id="GO:0016887">
    <property type="term" value="F:ATP hydrolysis activity"/>
    <property type="evidence" value="ECO:0007669"/>
    <property type="project" value="UniProtKB-UniRule"/>
</dbReference>
<sequence>MNLSIGIVGLPNVGKSTLFNALTKKSVPCENYPFCTIDPSVGVVPVPDPRLSRLSTFSKSAKTIPAVIEFVDIAGLVKGASDGEGLGNQFLSHIRETDAIAEVVRIFEDPNVIHVDGKIDPLKDIEVINLELILADLQTVTKRLANLARDVKAGKKEAVIESDVLKRVEKALESGKLASSVSVEEVEAPLLKMMHLLTRKPIMYVLNKKAGGKNLDELNDERFTKLLVFFKQENARWVIVDAGVENDLKDLAGAEKETFRQELGATDDGIDNLIKKGYELLDLITYFTTGEDETRAWTIMRGWTAPLAGTAIHGDFKDKFIRAEVIEWDKLLEAGSYAAARLKGLVRTEGKEYIVKDGDVVEFKI</sequence>
<evidence type="ECO:0000256" key="4">
    <source>
        <dbReference type="ARBA" id="ARBA00022842"/>
    </source>
</evidence>
<keyword evidence="1" id="KW-0479">Metal-binding</keyword>
<dbReference type="EMBL" id="MHRP01000038">
    <property type="protein sequence ID" value="OHA26081.1"/>
    <property type="molecule type" value="Genomic_DNA"/>
</dbReference>
<dbReference type="PRINTS" id="PR00326">
    <property type="entry name" value="GTP1OBG"/>
</dbReference>
<dbReference type="InterPro" id="IPR012675">
    <property type="entry name" value="Beta-grasp_dom_sf"/>
</dbReference>